<organism evidence="1 2">
    <name type="scientific">Vigna angularis var. angularis</name>
    <dbReference type="NCBI Taxonomy" id="157739"/>
    <lineage>
        <taxon>Eukaryota</taxon>
        <taxon>Viridiplantae</taxon>
        <taxon>Streptophyta</taxon>
        <taxon>Embryophyta</taxon>
        <taxon>Tracheophyta</taxon>
        <taxon>Spermatophyta</taxon>
        <taxon>Magnoliopsida</taxon>
        <taxon>eudicotyledons</taxon>
        <taxon>Gunneridae</taxon>
        <taxon>Pentapetalae</taxon>
        <taxon>rosids</taxon>
        <taxon>fabids</taxon>
        <taxon>Fabales</taxon>
        <taxon>Fabaceae</taxon>
        <taxon>Papilionoideae</taxon>
        <taxon>50 kb inversion clade</taxon>
        <taxon>NPAAA clade</taxon>
        <taxon>indigoferoid/millettioid clade</taxon>
        <taxon>Phaseoleae</taxon>
        <taxon>Vigna</taxon>
    </lineage>
</organism>
<evidence type="ECO:0000313" key="2">
    <source>
        <dbReference type="Proteomes" id="UP000291084"/>
    </source>
</evidence>
<dbReference type="Pfam" id="PF14223">
    <property type="entry name" value="Retrotran_gag_2"/>
    <property type="match status" value="1"/>
</dbReference>
<dbReference type="Proteomes" id="UP000291084">
    <property type="component" value="Chromosome 2"/>
</dbReference>
<proteinExistence type="predicted"/>
<keyword evidence="2" id="KW-1185">Reference proteome</keyword>
<name>A0A0S3RD87_PHAAN</name>
<dbReference type="OrthoDB" id="1301378at2759"/>
<sequence length="73" mass="8423">MKGCGETTTNLMLIEKIMRSLPQKCDHIVVAIEESRDLEKLKVEELQSSLEAHEMRMSERNPIKLNEQALKVQ</sequence>
<evidence type="ECO:0000313" key="1">
    <source>
        <dbReference type="EMBL" id="BAT78585.1"/>
    </source>
</evidence>
<gene>
    <name evidence="1" type="primary">Vigan.02G128300</name>
    <name evidence="1" type="ORF">VIGAN_02128300</name>
</gene>
<accession>A0A0S3RD87</accession>
<evidence type="ECO:0008006" key="3">
    <source>
        <dbReference type="Google" id="ProtNLM"/>
    </source>
</evidence>
<reference evidence="1 2" key="1">
    <citation type="journal article" date="2015" name="Sci. Rep.">
        <title>The power of single molecule real-time sequencing technology in the de novo assembly of a eukaryotic genome.</title>
        <authorList>
            <person name="Sakai H."/>
            <person name="Naito K."/>
            <person name="Ogiso-Tanaka E."/>
            <person name="Takahashi Y."/>
            <person name="Iseki K."/>
            <person name="Muto C."/>
            <person name="Satou K."/>
            <person name="Teruya K."/>
            <person name="Shiroma A."/>
            <person name="Shimoji M."/>
            <person name="Hirano T."/>
            <person name="Itoh T."/>
            <person name="Kaga A."/>
            <person name="Tomooka N."/>
        </authorList>
    </citation>
    <scope>NUCLEOTIDE SEQUENCE [LARGE SCALE GENOMIC DNA]</scope>
    <source>
        <strain evidence="2">cv. Shumari</strain>
    </source>
</reference>
<protein>
    <recommendedName>
        <fullName evidence="3">Gag-pol polyprotein</fullName>
    </recommendedName>
</protein>
<dbReference type="AlphaFoldDB" id="A0A0S3RD87"/>
<feature type="non-terminal residue" evidence="1">
    <location>
        <position position="73"/>
    </location>
</feature>
<dbReference type="EMBL" id="AP015035">
    <property type="protein sequence ID" value="BAT78585.1"/>
    <property type="molecule type" value="Genomic_DNA"/>
</dbReference>